<organism evidence="1 2">
    <name type="scientific">Aureibaculum flavum</name>
    <dbReference type="NCBI Taxonomy" id="2795986"/>
    <lineage>
        <taxon>Bacteria</taxon>
        <taxon>Pseudomonadati</taxon>
        <taxon>Bacteroidota</taxon>
        <taxon>Flavobacteriia</taxon>
        <taxon>Flavobacteriales</taxon>
        <taxon>Flavobacteriaceae</taxon>
        <taxon>Aureibaculum</taxon>
    </lineage>
</organism>
<evidence type="ECO:0000313" key="1">
    <source>
        <dbReference type="EMBL" id="MBJ2175165.1"/>
    </source>
</evidence>
<dbReference type="InterPro" id="IPR001920">
    <property type="entry name" value="Asp/Glu_race"/>
</dbReference>
<dbReference type="EMBL" id="JAEHFJ010000006">
    <property type="protein sequence ID" value="MBJ2175165.1"/>
    <property type="molecule type" value="Genomic_DNA"/>
</dbReference>
<gene>
    <name evidence="1" type="ORF">JBL43_13005</name>
</gene>
<dbReference type="SUPFAM" id="SSF53681">
    <property type="entry name" value="Aspartate/glutamate racemase"/>
    <property type="match status" value="2"/>
</dbReference>
<reference evidence="1 2" key="1">
    <citation type="submission" date="2020-12" db="EMBL/GenBank/DDBJ databases">
        <title>Aureibaculum luteum sp. nov. and Aureibaculum flavum sp. nov., novel members of the family Flavobacteriaceae isolated from Antarctic intertidal sediments.</title>
        <authorList>
            <person name="He X."/>
            <person name="Zhang X."/>
        </authorList>
    </citation>
    <scope>NUCLEOTIDE SEQUENCE [LARGE SCALE GENOMIC DNA]</scope>
    <source>
        <strain evidence="1 2">A20</strain>
    </source>
</reference>
<keyword evidence="2" id="KW-1185">Reference proteome</keyword>
<dbReference type="RefSeq" id="WP_198841849.1">
    <property type="nucleotide sequence ID" value="NZ_JAEHFJ010000006.1"/>
</dbReference>
<evidence type="ECO:0000313" key="2">
    <source>
        <dbReference type="Proteomes" id="UP000623301"/>
    </source>
</evidence>
<dbReference type="Gene3D" id="3.40.50.1860">
    <property type="match status" value="2"/>
</dbReference>
<accession>A0ABS0WT90</accession>
<dbReference type="Proteomes" id="UP000623301">
    <property type="component" value="Unassembled WGS sequence"/>
</dbReference>
<name>A0ABS0WT90_9FLAO</name>
<comment type="caution">
    <text evidence="1">The sequence shown here is derived from an EMBL/GenBank/DDBJ whole genome shotgun (WGS) entry which is preliminary data.</text>
</comment>
<sequence length="221" mass="25251">MTETTLGILGLGSRSTSFYISQLNIFYNLKKGGYSTCPFVLLNTDFNTINTLLPYTSDALDTSVKQYITQLEQLNVEHLLIPNITLHETIDRLKITKNILHPIHLTISKLKKNKWDSIVLFGSIFSMKASYIKDHFKANGIEVLQPSEKDMLFIDEVRKEVYSEKETDNLIKKFHLIIKKYSENNPVVLGCTELSVLRPIGNEKLIDMAQVQMEEAVKLVL</sequence>
<proteinExistence type="predicted"/>
<protein>
    <submittedName>
        <fullName evidence="1">Aspartate/glutamate racemase family protein</fullName>
    </submittedName>
</protein>